<dbReference type="SUPFAM" id="SSF51735">
    <property type="entry name" value="NAD(P)-binding Rossmann-fold domains"/>
    <property type="match status" value="1"/>
</dbReference>
<dbReference type="KEGG" id="lse:F1C12_15535"/>
<evidence type="ECO:0000313" key="4">
    <source>
        <dbReference type="Proteomes" id="UP000515511"/>
    </source>
</evidence>
<organism evidence="3 4">
    <name type="scientific">Leifsonia shinshuensis</name>
    <dbReference type="NCBI Taxonomy" id="150026"/>
    <lineage>
        <taxon>Bacteria</taxon>
        <taxon>Bacillati</taxon>
        <taxon>Actinomycetota</taxon>
        <taxon>Actinomycetes</taxon>
        <taxon>Micrococcales</taxon>
        <taxon>Microbacteriaceae</taxon>
        <taxon>Leifsonia</taxon>
    </lineage>
</organism>
<feature type="domain" description="NAD(P)-binding" evidence="2">
    <location>
        <begin position="12"/>
        <end position="192"/>
    </location>
</feature>
<dbReference type="AlphaFoldDB" id="A0A7G6YD19"/>
<dbReference type="EMBL" id="CP043641">
    <property type="protein sequence ID" value="QNE36384.1"/>
    <property type="molecule type" value="Genomic_DNA"/>
</dbReference>
<name>A0A7G6YD19_9MICO</name>
<dbReference type="InterPro" id="IPR016040">
    <property type="entry name" value="NAD(P)-bd_dom"/>
</dbReference>
<reference evidence="4" key="1">
    <citation type="submission" date="2019-09" db="EMBL/GenBank/DDBJ databases">
        <title>Antimicrobial potential of Antarctic Bacteria.</title>
        <authorList>
            <person name="Benaud N."/>
            <person name="Edwards R.J."/>
            <person name="Ferrari B.C."/>
        </authorList>
    </citation>
    <scope>NUCLEOTIDE SEQUENCE [LARGE SCALE GENOMIC DNA]</scope>
    <source>
        <strain evidence="4">INR9</strain>
    </source>
</reference>
<evidence type="ECO:0000259" key="2">
    <source>
        <dbReference type="Pfam" id="PF13460"/>
    </source>
</evidence>
<dbReference type="Pfam" id="PF13460">
    <property type="entry name" value="NAD_binding_10"/>
    <property type="match status" value="1"/>
</dbReference>
<dbReference type="Proteomes" id="UP000515511">
    <property type="component" value="Chromosome"/>
</dbReference>
<dbReference type="PANTHER" id="PTHR15020">
    <property type="entry name" value="FLAVIN REDUCTASE-RELATED"/>
    <property type="match status" value="1"/>
</dbReference>
<accession>A0A7G6YD19</accession>
<sequence>MTDKPLTVLVVGATGSIGRLVVAEAQRRGHHVRALVRDASRAGRILPGPTDLAVGDLTRPATLTAAVEGVDAIVFTHGSGTREADVRDIDYAGLANVLTALNGRRVRIALMTAVGTTRPGTPYAAWKRRAERLVRASGDPYTIVRPGWFDYNDPGQRAIVLRQGDTEQSGTPADGVIARDEIARVLVDSLTNAAAERLTFELVADDGAEQDDLTPVFAALTRDAPDALDGAEDAPSAPLADEPQRFRDDRDAIALLGGRTG</sequence>
<dbReference type="InterPro" id="IPR036291">
    <property type="entry name" value="NAD(P)-bd_dom_sf"/>
</dbReference>
<proteinExistence type="predicted"/>
<dbReference type="PANTHER" id="PTHR15020:SF43">
    <property type="entry name" value="NAD(P)-BINDING DOMAIN-CONTAINING PROTEIN"/>
    <property type="match status" value="1"/>
</dbReference>
<dbReference type="CDD" id="cd05243">
    <property type="entry name" value="SDR_a5"/>
    <property type="match status" value="1"/>
</dbReference>
<evidence type="ECO:0000256" key="1">
    <source>
        <dbReference type="SAM" id="MobiDB-lite"/>
    </source>
</evidence>
<gene>
    <name evidence="3" type="ORF">F1C12_15535</name>
</gene>
<feature type="region of interest" description="Disordered" evidence="1">
    <location>
        <begin position="226"/>
        <end position="248"/>
    </location>
</feature>
<evidence type="ECO:0000313" key="3">
    <source>
        <dbReference type="EMBL" id="QNE36384.1"/>
    </source>
</evidence>
<protein>
    <submittedName>
        <fullName evidence="3">SDR family oxidoreductase</fullName>
    </submittedName>
</protein>
<dbReference type="RefSeq" id="WP_185275819.1">
    <property type="nucleotide sequence ID" value="NZ_CP043641.1"/>
</dbReference>
<dbReference type="Gene3D" id="3.40.50.720">
    <property type="entry name" value="NAD(P)-binding Rossmann-like Domain"/>
    <property type="match status" value="1"/>
</dbReference>